<dbReference type="PANTHER" id="PTHR34580">
    <property type="match status" value="1"/>
</dbReference>
<name>A0AA96LF75_9BACL</name>
<dbReference type="Proteomes" id="UP001305702">
    <property type="component" value="Chromosome"/>
</dbReference>
<dbReference type="InterPro" id="IPR013196">
    <property type="entry name" value="HTH_11"/>
</dbReference>
<feature type="domain" description="Helix-turn-helix type 11" evidence="1">
    <location>
        <begin position="8"/>
        <end position="60"/>
    </location>
</feature>
<proteinExistence type="predicted"/>
<dbReference type="RefSeq" id="WP_315606551.1">
    <property type="nucleotide sequence ID" value="NZ_CP130318.1"/>
</dbReference>
<dbReference type="InterPro" id="IPR036388">
    <property type="entry name" value="WH-like_DNA-bd_sf"/>
</dbReference>
<dbReference type="InterPro" id="IPR026881">
    <property type="entry name" value="WYL_dom"/>
</dbReference>
<dbReference type="Pfam" id="PF08279">
    <property type="entry name" value="HTH_11"/>
    <property type="match status" value="1"/>
</dbReference>
<evidence type="ECO:0000313" key="3">
    <source>
        <dbReference type="EMBL" id="WNQ12772.1"/>
    </source>
</evidence>
<evidence type="ECO:0000259" key="1">
    <source>
        <dbReference type="Pfam" id="PF08279"/>
    </source>
</evidence>
<dbReference type="PROSITE" id="PS52050">
    <property type="entry name" value="WYL"/>
    <property type="match status" value="1"/>
</dbReference>
<dbReference type="PANTHER" id="PTHR34580:SF3">
    <property type="entry name" value="PROTEIN PAFB"/>
    <property type="match status" value="1"/>
</dbReference>
<dbReference type="EMBL" id="CP130318">
    <property type="protein sequence ID" value="WNQ12772.1"/>
    <property type="molecule type" value="Genomic_DNA"/>
</dbReference>
<dbReference type="SUPFAM" id="SSF46785">
    <property type="entry name" value="Winged helix' DNA-binding domain"/>
    <property type="match status" value="1"/>
</dbReference>
<evidence type="ECO:0000313" key="4">
    <source>
        <dbReference type="Proteomes" id="UP001305702"/>
    </source>
</evidence>
<dbReference type="KEGG" id="paun:MJA45_06990"/>
<organism evidence="3 4">
    <name type="scientific">Paenibacillus aurantius</name>
    <dbReference type="NCBI Taxonomy" id="2918900"/>
    <lineage>
        <taxon>Bacteria</taxon>
        <taxon>Bacillati</taxon>
        <taxon>Bacillota</taxon>
        <taxon>Bacilli</taxon>
        <taxon>Bacillales</taxon>
        <taxon>Paenibacillaceae</taxon>
        <taxon>Paenibacillus</taxon>
    </lineage>
</organism>
<dbReference type="InterPro" id="IPR036390">
    <property type="entry name" value="WH_DNA-bd_sf"/>
</dbReference>
<gene>
    <name evidence="3" type="ORF">MJA45_06990</name>
</gene>
<dbReference type="Pfam" id="PF13280">
    <property type="entry name" value="WYL"/>
    <property type="match status" value="1"/>
</dbReference>
<keyword evidence="4" id="KW-1185">Reference proteome</keyword>
<protein>
    <submittedName>
        <fullName evidence="3">WYL domain-containing protein</fullName>
    </submittedName>
</protein>
<dbReference type="Gene3D" id="1.10.10.10">
    <property type="entry name" value="Winged helix-like DNA-binding domain superfamily/Winged helix DNA-binding domain"/>
    <property type="match status" value="1"/>
</dbReference>
<reference evidence="3 4" key="1">
    <citation type="submission" date="2022-02" db="EMBL/GenBank/DDBJ databases">
        <title>Paenibacillus sp. MBLB1776 Whole Genome Shotgun Sequencing.</title>
        <authorList>
            <person name="Hwang C.Y."/>
            <person name="Cho E.-S."/>
            <person name="Seo M.-J."/>
        </authorList>
    </citation>
    <scope>NUCLEOTIDE SEQUENCE [LARGE SCALE GENOMIC DNA]</scope>
    <source>
        <strain evidence="3 4">MBLB1776</strain>
    </source>
</reference>
<sequence>MSKADNMLAILWMLKTGQRVTAQRIAEELEIHIRTVYRYIDALCASGVPILSDPGHNGGYSLLQSFTAAPLFFDLEEQKALIHAAKFAGEAGYPFGEALDRAVDKLRRYTNPEQKSRISRHEEGLEVIPSLPNAALAGVLQELETGAADGLSLQLEYHKGFGESSPTTRLIDPYGLVYWKGRWYIVAYCHLRSEIRSFRADRVRCLLRTEETFRRPENFSARTFLMKSLMPEEDDGSERILIRVRGQAQALTDLSRHHLIAPALEECSAEELRFRVEASSILRYLPYVLLSFGTSIRVVEPARLREKQLALAEELAAHYRTEEPL</sequence>
<feature type="domain" description="WYL" evidence="2">
    <location>
        <begin position="139"/>
        <end position="204"/>
    </location>
</feature>
<evidence type="ECO:0000259" key="2">
    <source>
        <dbReference type="Pfam" id="PF13280"/>
    </source>
</evidence>
<accession>A0AA96LF75</accession>
<dbReference type="AlphaFoldDB" id="A0AA96LF75"/>
<dbReference type="InterPro" id="IPR051534">
    <property type="entry name" value="CBASS_pafABC_assoc_protein"/>
</dbReference>